<feature type="transmembrane region" description="Helical" evidence="17">
    <location>
        <begin position="279"/>
        <end position="298"/>
    </location>
</feature>
<evidence type="ECO:0000256" key="12">
    <source>
        <dbReference type="ARBA" id="ARBA00022989"/>
    </source>
</evidence>
<dbReference type="Pfam" id="PF12156">
    <property type="entry name" value="ATPase-cat_bd"/>
    <property type="match status" value="1"/>
</dbReference>
<keyword evidence="6 17" id="KW-0812">Transmembrane</keyword>
<keyword evidence="13" id="KW-0406">Ion transport</keyword>
<dbReference type="SUPFAM" id="SSF55008">
    <property type="entry name" value="HMA, heavy metal-associated domain"/>
    <property type="match status" value="1"/>
</dbReference>
<sequence length="829" mass="90257">MMTSPTHPQKNCFHCGLEVPEHLHLTVRFEDEEHETCCAGCQAVAQSIIDAGLGNYYKQRTADAEKSELPPPEVLSQLKLYDLPEVQADFVEVGVGDEREAVLMLGGITCAACVWLIEQQLLRMKGVVRVDLNYSTHRCRVVWDSAHIELSDILLKIRQTGYTAAPYDAQKIEAQAQKERKQFIVRLAVAGLGMMQTMMFALPTYFYGGDIEPLYLEILHWGGFLMVLPVVFYSALPFYRGAWRDWKNRRVGMDTPIAIAIVMTFIAGIYSLATNAGQGMYFESIAMLLFFLLGGRFMEQIARRKAGDAAERLVKLVPAFCHRLPSYPESEAIEEAAVVRLNIGDTIVVKPGEVIPVDGTVLSGESEVNEAMLTGESLPIAKRPSEKVTAGTLNTSSPLIIRTDHTGGNTRLSHIVKLLDRALAQKPRAAELAEKYASSFVFGELLLAIPVFIGWAWYADAHTALWITVALLVITCPCALSLATPTALAASTGALAKDGILISGKQSLETLAQIDDVVFDKTGTLTKGQLSVSRMLSAGRLNEAQALAIAQALEQQSEHPIARAILNHMLSDGPVSALDVKVQQRVNRIGHGVSAQIELDGETQVWALGKAAFVAEIAGNLSETFAHIDHTGGIIFLGNQSGFQTAFLLEDQIKDSAAEMLQNLKQHGIRLHLLSGDRQAAVAQVAQELGLDAYRAEATPEDKLAYVENLQKQGRKVMMIGDGINDAPVLAQADVSAAVATSADVARDGADVVLLNDDLNVLPVMMEQARRTHQIIRQNLTWASAYNLVAVPLAVFGYVTPWIAALGMSFSSLLVLGNALRLLKTKKVV</sequence>
<organism evidence="19 20">
    <name type="scientific">Neisseria subflava</name>
    <dbReference type="NCBI Taxonomy" id="28449"/>
    <lineage>
        <taxon>Bacteria</taxon>
        <taxon>Pseudomonadati</taxon>
        <taxon>Pseudomonadota</taxon>
        <taxon>Betaproteobacteria</taxon>
        <taxon>Neisseriales</taxon>
        <taxon>Neisseriaceae</taxon>
        <taxon>Neisseria</taxon>
    </lineage>
</organism>
<evidence type="ECO:0000256" key="2">
    <source>
        <dbReference type="ARBA" id="ARBA00006024"/>
    </source>
</evidence>
<feature type="transmembrane region" description="Helical" evidence="17">
    <location>
        <begin position="436"/>
        <end position="458"/>
    </location>
</feature>
<dbReference type="SUPFAM" id="SSF81665">
    <property type="entry name" value="Calcium ATPase, transmembrane domain M"/>
    <property type="match status" value="1"/>
</dbReference>
<dbReference type="PRINTS" id="PR00943">
    <property type="entry name" value="CUATPASE"/>
</dbReference>
<evidence type="ECO:0000256" key="6">
    <source>
        <dbReference type="ARBA" id="ARBA00022692"/>
    </source>
</evidence>
<keyword evidence="19" id="KW-0378">Hydrolase</keyword>
<dbReference type="InterPro" id="IPR059000">
    <property type="entry name" value="ATPase_P-type_domA"/>
</dbReference>
<evidence type="ECO:0000256" key="4">
    <source>
        <dbReference type="ARBA" id="ARBA00022475"/>
    </source>
</evidence>
<comment type="catalytic activity">
    <reaction evidence="16">
        <text>Cu(2+)(in) + ATP + H2O = Cu(2+)(out) + ADP + phosphate + H(+)</text>
        <dbReference type="Rhea" id="RHEA:10376"/>
        <dbReference type="ChEBI" id="CHEBI:15377"/>
        <dbReference type="ChEBI" id="CHEBI:15378"/>
        <dbReference type="ChEBI" id="CHEBI:29036"/>
        <dbReference type="ChEBI" id="CHEBI:30616"/>
        <dbReference type="ChEBI" id="CHEBI:43474"/>
        <dbReference type="ChEBI" id="CHEBI:456216"/>
        <dbReference type="EC" id="7.2.2.9"/>
    </reaction>
</comment>
<dbReference type="Pfam" id="PF00122">
    <property type="entry name" value="E1-E2_ATPase"/>
    <property type="match status" value="1"/>
</dbReference>
<dbReference type="PROSITE" id="PS50846">
    <property type="entry name" value="HMA_2"/>
    <property type="match status" value="1"/>
</dbReference>
<keyword evidence="3" id="KW-0813">Transport</keyword>
<dbReference type="InterPro" id="IPR018303">
    <property type="entry name" value="ATPase_P-typ_P_site"/>
</dbReference>
<keyword evidence="4 17" id="KW-1003">Cell membrane</keyword>
<evidence type="ECO:0000256" key="3">
    <source>
        <dbReference type="ARBA" id="ARBA00022448"/>
    </source>
</evidence>
<dbReference type="InterPro" id="IPR021993">
    <property type="entry name" value="ATPase-cat-bd"/>
</dbReference>
<dbReference type="PROSITE" id="PS00154">
    <property type="entry name" value="ATPASE_E1_E2"/>
    <property type="match status" value="1"/>
</dbReference>
<dbReference type="PANTHER" id="PTHR43520">
    <property type="entry name" value="ATP7, ISOFORM B"/>
    <property type="match status" value="1"/>
</dbReference>
<dbReference type="Gene3D" id="3.30.70.100">
    <property type="match status" value="1"/>
</dbReference>
<dbReference type="Gene3D" id="2.70.150.10">
    <property type="entry name" value="Calcium-transporting ATPase, cytoplasmic transduction domain A"/>
    <property type="match status" value="1"/>
</dbReference>
<dbReference type="FunFam" id="3.30.70.100:FF:000005">
    <property type="entry name" value="Copper-exporting P-type ATPase A"/>
    <property type="match status" value="1"/>
</dbReference>
<dbReference type="SFLD" id="SFLDS00003">
    <property type="entry name" value="Haloacid_Dehalogenase"/>
    <property type="match status" value="1"/>
</dbReference>
<feature type="transmembrane region" description="Helical" evidence="17">
    <location>
        <begin position="251"/>
        <end position="273"/>
    </location>
</feature>
<dbReference type="FunFam" id="2.70.150.10:FF:000002">
    <property type="entry name" value="Copper-transporting ATPase 1, putative"/>
    <property type="match status" value="1"/>
</dbReference>
<dbReference type="PANTHER" id="PTHR43520:SF5">
    <property type="entry name" value="CATION-TRANSPORTING P-TYPE ATPASE-RELATED"/>
    <property type="match status" value="1"/>
</dbReference>
<feature type="transmembrane region" description="Helical" evidence="17">
    <location>
        <begin position="183"/>
        <end position="206"/>
    </location>
</feature>
<evidence type="ECO:0000256" key="14">
    <source>
        <dbReference type="ARBA" id="ARBA00023136"/>
    </source>
</evidence>
<keyword evidence="12 17" id="KW-1133">Transmembrane helix</keyword>
<dbReference type="InterPro" id="IPR023299">
    <property type="entry name" value="ATPase_P-typ_cyto_dom_N"/>
</dbReference>
<dbReference type="GO" id="GO:0005524">
    <property type="term" value="F:ATP binding"/>
    <property type="evidence" value="ECO:0007669"/>
    <property type="project" value="UniProtKB-UniRule"/>
</dbReference>
<feature type="transmembrane region" description="Helical" evidence="17">
    <location>
        <begin position="218"/>
        <end position="239"/>
    </location>
</feature>
<dbReference type="GO" id="GO:0005507">
    <property type="term" value="F:copper ion binding"/>
    <property type="evidence" value="ECO:0007669"/>
    <property type="project" value="TreeGrafter"/>
</dbReference>
<feature type="transmembrane region" description="Helical" evidence="17">
    <location>
        <begin position="780"/>
        <end position="799"/>
    </location>
</feature>
<comment type="subcellular location">
    <subcellularLocation>
        <location evidence="1">Cell membrane</location>
        <topology evidence="1">Multi-pass membrane protein</topology>
    </subcellularLocation>
</comment>
<dbReference type="AlphaFoldDB" id="A0A9X9QXM5"/>
<reference evidence="19" key="1">
    <citation type="submission" date="2019-05" db="EMBL/GenBank/DDBJ databases">
        <authorList>
            <person name="Hibberd M."/>
        </authorList>
    </citation>
    <scope>NUCLEOTIDE SEQUENCE</scope>
    <source>
        <strain evidence="19">Neisseria_subflava_BgEED23</strain>
    </source>
</reference>
<accession>A0A9X9QXM5</accession>
<dbReference type="InterPro" id="IPR036412">
    <property type="entry name" value="HAD-like_sf"/>
</dbReference>
<evidence type="ECO:0000256" key="1">
    <source>
        <dbReference type="ARBA" id="ARBA00004651"/>
    </source>
</evidence>
<evidence type="ECO:0000256" key="8">
    <source>
        <dbReference type="ARBA" id="ARBA00022741"/>
    </source>
</evidence>
<evidence type="ECO:0000256" key="9">
    <source>
        <dbReference type="ARBA" id="ARBA00022840"/>
    </source>
</evidence>
<dbReference type="NCBIfam" id="TIGR01494">
    <property type="entry name" value="ATPase_P-type"/>
    <property type="match status" value="1"/>
</dbReference>
<dbReference type="EMBL" id="CABFLZ010000011">
    <property type="protein sequence ID" value="VTY05040.1"/>
    <property type="molecule type" value="Genomic_DNA"/>
</dbReference>
<dbReference type="Pfam" id="PF00702">
    <property type="entry name" value="Hydrolase"/>
    <property type="match status" value="1"/>
</dbReference>
<feature type="transmembrane region" description="Helical" evidence="17">
    <location>
        <begin position="464"/>
        <end position="483"/>
    </location>
</feature>
<dbReference type="PRINTS" id="PR00119">
    <property type="entry name" value="CATATPASE"/>
</dbReference>
<dbReference type="InterPro" id="IPR008250">
    <property type="entry name" value="ATPase_P-typ_transduc_dom_A_sf"/>
</dbReference>
<evidence type="ECO:0000256" key="13">
    <source>
        <dbReference type="ARBA" id="ARBA00023065"/>
    </source>
</evidence>
<name>A0A9X9QXM5_NEISU</name>
<dbReference type="NCBIfam" id="TIGR01525">
    <property type="entry name" value="ATPase-IB_hvy"/>
    <property type="match status" value="1"/>
</dbReference>
<dbReference type="GO" id="GO:0005886">
    <property type="term" value="C:plasma membrane"/>
    <property type="evidence" value="ECO:0007669"/>
    <property type="project" value="UniProtKB-SubCell"/>
</dbReference>
<comment type="similarity">
    <text evidence="2 17">Belongs to the cation transport ATPase (P-type) (TC 3.A.3) family. Type IB subfamily.</text>
</comment>
<evidence type="ECO:0000313" key="20">
    <source>
        <dbReference type="Proteomes" id="UP000626795"/>
    </source>
</evidence>
<keyword evidence="7 17" id="KW-0479">Metal-binding</keyword>
<dbReference type="InterPro" id="IPR036163">
    <property type="entry name" value="HMA_dom_sf"/>
</dbReference>
<keyword evidence="11" id="KW-1278">Translocase</keyword>
<dbReference type="InterPro" id="IPR001757">
    <property type="entry name" value="P_typ_ATPase"/>
</dbReference>
<protein>
    <recommendedName>
        <fullName evidence="15">P-type Cu(2+) transporter</fullName>
        <ecNumber evidence="15">7.2.2.9</ecNumber>
    </recommendedName>
</protein>
<keyword evidence="14 17" id="KW-0472">Membrane</keyword>
<keyword evidence="9 17" id="KW-0067">ATP-binding</keyword>
<dbReference type="Gene3D" id="3.40.50.1000">
    <property type="entry name" value="HAD superfamily/HAD-like"/>
    <property type="match status" value="1"/>
</dbReference>
<evidence type="ECO:0000256" key="15">
    <source>
        <dbReference type="ARBA" id="ARBA00038904"/>
    </source>
</evidence>
<keyword evidence="10" id="KW-0460">Magnesium</keyword>
<dbReference type="CDD" id="cd00371">
    <property type="entry name" value="HMA"/>
    <property type="match status" value="1"/>
</dbReference>
<feature type="transmembrane region" description="Helical" evidence="17">
    <location>
        <begin position="805"/>
        <end position="823"/>
    </location>
</feature>
<evidence type="ECO:0000256" key="17">
    <source>
        <dbReference type="RuleBase" id="RU362081"/>
    </source>
</evidence>
<dbReference type="GO" id="GO:0016887">
    <property type="term" value="F:ATP hydrolysis activity"/>
    <property type="evidence" value="ECO:0007669"/>
    <property type="project" value="InterPro"/>
</dbReference>
<dbReference type="EC" id="7.2.2.9" evidence="15"/>
<evidence type="ECO:0000256" key="7">
    <source>
        <dbReference type="ARBA" id="ARBA00022723"/>
    </source>
</evidence>
<dbReference type="SUPFAM" id="SSF56784">
    <property type="entry name" value="HAD-like"/>
    <property type="match status" value="1"/>
</dbReference>
<comment type="caution">
    <text evidence="19">The sequence shown here is derived from an EMBL/GenBank/DDBJ whole genome shotgun (WGS) entry which is preliminary data.</text>
</comment>
<dbReference type="Proteomes" id="UP000626795">
    <property type="component" value="Unassembled WGS sequence"/>
</dbReference>
<evidence type="ECO:0000259" key="18">
    <source>
        <dbReference type="PROSITE" id="PS50846"/>
    </source>
</evidence>
<dbReference type="InterPro" id="IPR027256">
    <property type="entry name" value="P-typ_ATPase_IB"/>
</dbReference>
<dbReference type="CDD" id="cd02079">
    <property type="entry name" value="P-type_ATPase_HM"/>
    <property type="match status" value="1"/>
</dbReference>
<dbReference type="Pfam" id="PF00403">
    <property type="entry name" value="HMA"/>
    <property type="match status" value="1"/>
</dbReference>
<dbReference type="InterPro" id="IPR044492">
    <property type="entry name" value="P_typ_ATPase_HD_dom"/>
</dbReference>
<dbReference type="InterPro" id="IPR006121">
    <property type="entry name" value="HMA_dom"/>
</dbReference>
<dbReference type="NCBIfam" id="TIGR01511">
    <property type="entry name" value="ATPase-IB1_Cu"/>
    <property type="match status" value="1"/>
</dbReference>
<keyword evidence="20" id="KW-1185">Reference proteome</keyword>
<dbReference type="InterPro" id="IPR023214">
    <property type="entry name" value="HAD_sf"/>
</dbReference>
<evidence type="ECO:0000313" key="19">
    <source>
        <dbReference type="EMBL" id="VTY05040.1"/>
    </source>
</evidence>
<feature type="domain" description="HMA" evidence="18">
    <location>
        <begin position="99"/>
        <end position="165"/>
    </location>
</feature>
<proteinExistence type="inferred from homology"/>
<dbReference type="GO" id="GO:0043682">
    <property type="term" value="F:P-type divalent copper transporter activity"/>
    <property type="evidence" value="ECO:0007669"/>
    <property type="project" value="UniProtKB-EC"/>
</dbReference>
<dbReference type="Gene3D" id="3.40.1110.10">
    <property type="entry name" value="Calcium-transporting ATPase, cytoplasmic domain N"/>
    <property type="match status" value="1"/>
</dbReference>
<dbReference type="SFLD" id="SFLDG00002">
    <property type="entry name" value="C1.7:_P-type_atpase_like"/>
    <property type="match status" value="1"/>
</dbReference>
<evidence type="ECO:0000256" key="16">
    <source>
        <dbReference type="ARBA" id="ARBA00047424"/>
    </source>
</evidence>
<keyword evidence="5" id="KW-0597">Phosphoprotein</keyword>
<evidence type="ECO:0000256" key="11">
    <source>
        <dbReference type="ARBA" id="ARBA00022967"/>
    </source>
</evidence>
<keyword evidence="8 17" id="KW-0547">Nucleotide-binding</keyword>
<evidence type="ECO:0000256" key="10">
    <source>
        <dbReference type="ARBA" id="ARBA00022842"/>
    </source>
</evidence>
<gene>
    <name evidence="19" type="primary">copA_1</name>
    <name evidence="19" type="ORF">ONOEEDHL_00257</name>
</gene>
<dbReference type="SFLD" id="SFLDF00027">
    <property type="entry name" value="p-type_atpase"/>
    <property type="match status" value="1"/>
</dbReference>
<dbReference type="SUPFAM" id="SSF81653">
    <property type="entry name" value="Calcium ATPase, transduction domain A"/>
    <property type="match status" value="1"/>
</dbReference>
<dbReference type="InterPro" id="IPR023298">
    <property type="entry name" value="ATPase_P-typ_TM_dom_sf"/>
</dbReference>
<dbReference type="GO" id="GO:0055070">
    <property type="term" value="P:copper ion homeostasis"/>
    <property type="evidence" value="ECO:0007669"/>
    <property type="project" value="TreeGrafter"/>
</dbReference>
<evidence type="ECO:0000256" key="5">
    <source>
        <dbReference type="ARBA" id="ARBA00022553"/>
    </source>
</evidence>